<keyword evidence="1" id="KW-0472">Membrane</keyword>
<dbReference type="PANTHER" id="PTHR22911:SF137">
    <property type="entry name" value="SOLUTE CARRIER FAMILY 35 MEMBER G2-RELATED"/>
    <property type="match status" value="1"/>
</dbReference>
<evidence type="ECO:0000313" key="3">
    <source>
        <dbReference type="EMBL" id="ALE02620.1"/>
    </source>
</evidence>
<feature type="transmembrane region" description="Helical" evidence="1">
    <location>
        <begin position="6"/>
        <end position="30"/>
    </location>
</feature>
<feature type="transmembrane region" description="Helical" evidence="1">
    <location>
        <begin position="37"/>
        <end position="55"/>
    </location>
</feature>
<dbReference type="STRING" id="1125411.W908_01885"/>
<sequence length="204" mass="22749">MYSIKLIPLSLAVVVIYTFPIITFFVNSLIKSRSIDLLSVAALLVSLFGIWVLVQGDSSDWNLWGIFWGLVASCAQVTVNILSRHDSVESGWGLVKYITVLPSLIFVSIYFILNSDPIASVSSEMLMWSILSAMGMSGGFYFFFKSISLIGPVRTSNVMYLEPVFTILLGVMLLQDALGMSQWVGMFIIFIATISLERWGKKYN</sequence>
<dbReference type="InterPro" id="IPR037185">
    <property type="entry name" value="EmrE-like"/>
</dbReference>
<dbReference type="KEGG" id="tsn:W908_01885"/>
<feature type="domain" description="EamA" evidence="2">
    <location>
        <begin position="63"/>
        <end position="194"/>
    </location>
</feature>
<dbReference type="InterPro" id="IPR000620">
    <property type="entry name" value="EamA_dom"/>
</dbReference>
<feature type="transmembrane region" description="Helical" evidence="1">
    <location>
        <begin position="61"/>
        <end position="82"/>
    </location>
</feature>
<keyword evidence="1" id="KW-1133">Transmembrane helix</keyword>
<feature type="transmembrane region" description="Helical" evidence="1">
    <location>
        <begin position="180"/>
        <end position="199"/>
    </location>
</feature>
<reference evidence="3 4" key="1">
    <citation type="journal article" date="2015" name="Genome Announc.">
        <title>Genome Sequence of 'Candidatus Thioglobus singularis' Strain PS1, a Mixotroph from the SUP05 Clade of Marine Gammaproteobacteria.</title>
        <authorList>
            <person name="Marshall K.T."/>
            <person name="Morris R.M."/>
        </authorList>
    </citation>
    <scope>NUCLEOTIDE SEQUENCE [LARGE SCALE GENOMIC DNA]</scope>
    <source>
        <strain evidence="3 4">PS1</strain>
    </source>
</reference>
<dbReference type="SUPFAM" id="SSF103481">
    <property type="entry name" value="Multidrug resistance efflux transporter EmrE"/>
    <property type="match status" value="2"/>
</dbReference>
<gene>
    <name evidence="3" type="ORF">W908_01885</name>
</gene>
<feature type="transmembrane region" description="Helical" evidence="1">
    <location>
        <begin position="125"/>
        <end position="144"/>
    </location>
</feature>
<proteinExistence type="predicted"/>
<protein>
    <recommendedName>
        <fullName evidence="2">EamA domain-containing protein</fullName>
    </recommendedName>
</protein>
<dbReference type="Pfam" id="PF00892">
    <property type="entry name" value="EamA"/>
    <property type="match status" value="1"/>
</dbReference>
<feature type="transmembrane region" description="Helical" evidence="1">
    <location>
        <begin position="156"/>
        <end position="174"/>
    </location>
</feature>
<name>A0A0M4L5G5_9GAMM</name>
<feature type="transmembrane region" description="Helical" evidence="1">
    <location>
        <begin position="94"/>
        <end position="113"/>
    </location>
</feature>
<dbReference type="GO" id="GO:0016020">
    <property type="term" value="C:membrane"/>
    <property type="evidence" value="ECO:0007669"/>
    <property type="project" value="InterPro"/>
</dbReference>
<keyword evidence="1" id="KW-0812">Transmembrane</keyword>
<dbReference type="PANTHER" id="PTHR22911">
    <property type="entry name" value="ACYL-MALONYL CONDENSING ENZYME-RELATED"/>
    <property type="match status" value="1"/>
</dbReference>
<dbReference type="EMBL" id="CP006911">
    <property type="protein sequence ID" value="ALE02620.1"/>
    <property type="molecule type" value="Genomic_DNA"/>
</dbReference>
<keyword evidence="4" id="KW-1185">Reference proteome</keyword>
<evidence type="ECO:0000259" key="2">
    <source>
        <dbReference type="Pfam" id="PF00892"/>
    </source>
</evidence>
<accession>A0A0M4L5G5</accession>
<dbReference type="Proteomes" id="UP000068905">
    <property type="component" value="Chromosome"/>
</dbReference>
<organism evidence="3 4">
    <name type="scientific">Candidatus Pseudothioglobus singularis PS1</name>
    <dbReference type="NCBI Taxonomy" id="1125411"/>
    <lineage>
        <taxon>Bacteria</taxon>
        <taxon>Pseudomonadati</taxon>
        <taxon>Pseudomonadota</taxon>
        <taxon>Gammaproteobacteria</taxon>
        <taxon>Candidatus Pseudothioglobaceae</taxon>
        <taxon>Candidatus Pseudothioglobus</taxon>
    </lineage>
</organism>
<evidence type="ECO:0000256" key="1">
    <source>
        <dbReference type="SAM" id="Phobius"/>
    </source>
</evidence>
<dbReference type="AlphaFoldDB" id="A0A0M4L5G5"/>
<evidence type="ECO:0000313" key="4">
    <source>
        <dbReference type="Proteomes" id="UP000068905"/>
    </source>
</evidence>